<dbReference type="OMA" id="RWTRRIY"/>
<keyword evidence="4 6" id="KW-0472">Membrane</keyword>
<dbReference type="GO" id="GO:0007031">
    <property type="term" value="P:peroxisome organization"/>
    <property type="evidence" value="ECO:0007669"/>
    <property type="project" value="TreeGrafter"/>
</dbReference>
<dbReference type="EMBL" id="AACS02000005">
    <property type="protein sequence ID" value="EAU82496.2"/>
    <property type="molecule type" value="Genomic_DNA"/>
</dbReference>
<evidence type="ECO:0000256" key="2">
    <source>
        <dbReference type="ARBA" id="ARBA00022692"/>
    </source>
</evidence>
<feature type="compositionally biased region" description="Polar residues" evidence="5">
    <location>
        <begin position="79"/>
        <end position="93"/>
    </location>
</feature>
<keyword evidence="9" id="KW-1185">Reference proteome</keyword>
<dbReference type="PANTHER" id="PTHR28304:SF2">
    <property type="entry name" value="PEROXISOMAL MEMBRANE PROTEIN PEX29"/>
    <property type="match status" value="1"/>
</dbReference>
<feature type="region of interest" description="Disordered" evidence="5">
    <location>
        <begin position="146"/>
        <end position="174"/>
    </location>
</feature>
<name>A8P7K3_COPC7</name>
<evidence type="ECO:0000256" key="4">
    <source>
        <dbReference type="ARBA" id="ARBA00023136"/>
    </source>
</evidence>
<feature type="region of interest" description="Disordered" evidence="5">
    <location>
        <begin position="79"/>
        <end position="99"/>
    </location>
</feature>
<proteinExistence type="predicted"/>
<accession>A8P7K3</accession>
<evidence type="ECO:0000256" key="6">
    <source>
        <dbReference type="SAM" id="Phobius"/>
    </source>
</evidence>
<evidence type="ECO:0000313" key="8">
    <source>
        <dbReference type="EMBL" id="EAU82496.2"/>
    </source>
</evidence>
<dbReference type="eggNOG" id="ENOG502S2PX">
    <property type="taxonomic scope" value="Eukaryota"/>
</dbReference>
<protein>
    <recommendedName>
        <fullName evidence="7">TECPR1-like DysF domain-containing protein</fullName>
    </recommendedName>
</protein>
<evidence type="ECO:0000256" key="1">
    <source>
        <dbReference type="ARBA" id="ARBA00004141"/>
    </source>
</evidence>
<comment type="subcellular location">
    <subcellularLocation>
        <location evidence="1">Membrane</location>
        <topology evidence="1">Multi-pass membrane protein</topology>
    </subcellularLocation>
</comment>
<comment type="caution">
    <text evidence="8">The sequence shown here is derived from an EMBL/GenBank/DDBJ whole genome shotgun (WGS) entry which is preliminary data.</text>
</comment>
<dbReference type="AlphaFoldDB" id="A8P7K3"/>
<dbReference type="KEGG" id="cci:CC1G_08247"/>
<dbReference type="PANTHER" id="PTHR28304">
    <property type="entry name" value="PEROXISOMAL MEMBRANE PROTEIN PEX29"/>
    <property type="match status" value="1"/>
</dbReference>
<feature type="transmembrane region" description="Helical" evidence="6">
    <location>
        <begin position="39"/>
        <end position="65"/>
    </location>
</feature>
<feature type="compositionally biased region" description="Low complexity" evidence="5">
    <location>
        <begin position="150"/>
        <end position="174"/>
    </location>
</feature>
<dbReference type="VEuPathDB" id="FungiDB:CC1G_08247"/>
<dbReference type="Pfam" id="PF06398">
    <property type="entry name" value="Pex24p"/>
    <property type="match status" value="1"/>
</dbReference>
<dbReference type="Proteomes" id="UP000001861">
    <property type="component" value="Unassembled WGS sequence"/>
</dbReference>
<dbReference type="InParanoid" id="A8P7K3"/>
<dbReference type="GeneID" id="6015993"/>
<organism evidence="8 9">
    <name type="scientific">Coprinopsis cinerea (strain Okayama-7 / 130 / ATCC MYA-4618 / FGSC 9003)</name>
    <name type="common">Inky cap fungus</name>
    <name type="synonym">Hormographiella aspergillata</name>
    <dbReference type="NCBI Taxonomy" id="240176"/>
    <lineage>
        <taxon>Eukaryota</taxon>
        <taxon>Fungi</taxon>
        <taxon>Dikarya</taxon>
        <taxon>Basidiomycota</taxon>
        <taxon>Agaricomycotina</taxon>
        <taxon>Agaricomycetes</taxon>
        <taxon>Agaricomycetidae</taxon>
        <taxon>Agaricales</taxon>
        <taxon>Agaricineae</taxon>
        <taxon>Psathyrellaceae</taxon>
        <taxon>Coprinopsis</taxon>
    </lineage>
</organism>
<evidence type="ECO:0000256" key="5">
    <source>
        <dbReference type="SAM" id="MobiDB-lite"/>
    </source>
</evidence>
<dbReference type="OrthoDB" id="74314at2759"/>
<feature type="region of interest" description="Disordered" evidence="5">
    <location>
        <begin position="280"/>
        <end position="311"/>
    </location>
</feature>
<evidence type="ECO:0000313" key="9">
    <source>
        <dbReference type="Proteomes" id="UP000001861"/>
    </source>
</evidence>
<dbReference type="RefSeq" id="XP_001839380.2">
    <property type="nucleotide sequence ID" value="XM_001839328.2"/>
</dbReference>
<sequence>MTNNFKRFVSKIGPVFWLQDRIEEIVLWKRGWKVTLTWMALYAFLCYFPKFVLLLPHAAIIGIILSTYPYPPSGSPFSLNTSAPSSSDPNGQDTAHLHAPATAPEGSIPWQANIQGIQNLMGAVSDLFTAVEPYVYHFVLTPAHLREPPSSRTSRSTTSTASGGQSSSHSVPPTHSPYTPHILILLTVTFPLLAFLISLPTFPTRLVFLLGGLAPFMATNPLVQRAVNRLRSNPLVGVALRKFVLEKVVPTIRTAISIAQERTRWLVSFLGLFLGRGLGKRPSSPPKQIKDAGSLFGPGAGTTGPGTGSTNEKDKISLLLKQPLSTVVQRIIDNDRLTDKCWNSEMWEVELWENESSNLTFSLAPGWSFVETEDWRKDVVGEWSGVGCDEDGWVYTNDAWLGARPAPYTAGGGSVTRRRRWTRRVWFDVELAKLEEGNGKSAK</sequence>
<reference evidence="8 9" key="1">
    <citation type="journal article" date="2010" name="Proc. Natl. Acad. Sci. U.S.A.">
        <title>Insights into evolution of multicellular fungi from the assembled chromosomes of the mushroom Coprinopsis cinerea (Coprinus cinereus).</title>
        <authorList>
            <person name="Stajich J.E."/>
            <person name="Wilke S.K."/>
            <person name="Ahren D."/>
            <person name="Au C.H."/>
            <person name="Birren B.W."/>
            <person name="Borodovsky M."/>
            <person name="Burns C."/>
            <person name="Canback B."/>
            <person name="Casselton L.A."/>
            <person name="Cheng C.K."/>
            <person name="Deng J."/>
            <person name="Dietrich F.S."/>
            <person name="Fargo D.C."/>
            <person name="Farman M.L."/>
            <person name="Gathman A.C."/>
            <person name="Goldberg J."/>
            <person name="Guigo R."/>
            <person name="Hoegger P.J."/>
            <person name="Hooker J.B."/>
            <person name="Huggins A."/>
            <person name="James T.Y."/>
            <person name="Kamada T."/>
            <person name="Kilaru S."/>
            <person name="Kodira C."/>
            <person name="Kues U."/>
            <person name="Kupfer D."/>
            <person name="Kwan H.S."/>
            <person name="Lomsadze A."/>
            <person name="Li W."/>
            <person name="Lilly W.W."/>
            <person name="Ma L.J."/>
            <person name="Mackey A.J."/>
            <person name="Manning G."/>
            <person name="Martin F."/>
            <person name="Muraguchi H."/>
            <person name="Natvig D.O."/>
            <person name="Palmerini H."/>
            <person name="Ramesh M.A."/>
            <person name="Rehmeyer C.J."/>
            <person name="Roe B.A."/>
            <person name="Shenoy N."/>
            <person name="Stanke M."/>
            <person name="Ter-Hovhannisyan V."/>
            <person name="Tunlid A."/>
            <person name="Velagapudi R."/>
            <person name="Vision T.J."/>
            <person name="Zeng Q."/>
            <person name="Zolan M.E."/>
            <person name="Pukkila P.J."/>
        </authorList>
    </citation>
    <scope>NUCLEOTIDE SEQUENCE [LARGE SCALE GENOMIC DNA]</scope>
    <source>
        <strain evidence="9">Okayama-7 / 130 / ATCC MYA-4618 / FGSC 9003</strain>
    </source>
</reference>
<feature type="transmembrane region" description="Helical" evidence="6">
    <location>
        <begin position="178"/>
        <end position="199"/>
    </location>
</feature>
<dbReference type="GO" id="GO:0005778">
    <property type="term" value="C:peroxisomal membrane"/>
    <property type="evidence" value="ECO:0007669"/>
    <property type="project" value="UniProtKB-ARBA"/>
</dbReference>
<dbReference type="InterPro" id="IPR010482">
    <property type="entry name" value="TECPR1-like_DysF"/>
</dbReference>
<evidence type="ECO:0000256" key="3">
    <source>
        <dbReference type="ARBA" id="ARBA00022989"/>
    </source>
</evidence>
<keyword evidence="3 6" id="KW-1133">Transmembrane helix</keyword>
<evidence type="ECO:0000259" key="7">
    <source>
        <dbReference type="Pfam" id="PF06398"/>
    </source>
</evidence>
<keyword evidence="2 6" id="KW-0812">Transmembrane</keyword>
<dbReference type="InterPro" id="IPR052816">
    <property type="entry name" value="Peroxisomal_Membrane_PEX28-32"/>
</dbReference>
<feature type="transmembrane region" description="Helical" evidence="6">
    <location>
        <begin position="206"/>
        <end position="223"/>
    </location>
</feature>
<feature type="compositionally biased region" description="Gly residues" evidence="5">
    <location>
        <begin position="296"/>
        <end position="307"/>
    </location>
</feature>
<dbReference type="HOGENOM" id="CLU_029283_0_0_1"/>
<gene>
    <name evidence="8" type="ORF">CC1G_08247</name>
</gene>
<feature type="domain" description="TECPR1-like DysF" evidence="7">
    <location>
        <begin position="1"/>
        <end position="229"/>
    </location>
</feature>